<dbReference type="AlphaFoldDB" id="A0A4U5NGL6"/>
<reference evidence="1 2" key="1">
    <citation type="journal article" date="2015" name="Genome Biol.">
        <title>Comparative genomics of Steinernema reveals deeply conserved gene regulatory networks.</title>
        <authorList>
            <person name="Dillman A.R."/>
            <person name="Macchietto M."/>
            <person name="Porter C.F."/>
            <person name="Rogers A."/>
            <person name="Williams B."/>
            <person name="Antoshechkin I."/>
            <person name="Lee M.M."/>
            <person name="Goodwin Z."/>
            <person name="Lu X."/>
            <person name="Lewis E.E."/>
            <person name="Goodrich-Blair H."/>
            <person name="Stock S.P."/>
            <person name="Adams B.J."/>
            <person name="Sternberg P.W."/>
            <person name="Mortazavi A."/>
        </authorList>
    </citation>
    <scope>NUCLEOTIDE SEQUENCE [LARGE SCALE GENOMIC DNA]</scope>
    <source>
        <strain evidence="1 2">ALL</strain>
    </source>
</reference>
<organism evidence="1 2">
    <name type="scientific">Steinernema carpocapsae</name>
    <name type="common">Entomopathogenic nematode</name>
    <dbReference type="NCBI Taxonomy" id="34508"/>
    <lineage>
        <taxon>Eukaryota</taxon>
        <taxon>Metazoa</taxon>
        <taxon>Ecdysozoa</taxon>
        <taxon>Nematoda</taxon>
        <taxon>Chromadorea</taxon>
        <taxon>Rhabditida</taxon>
        <taxon>Tylenchina</taxon>
        <taxon>Panagrolaimomorpha</taxon>
        <taxon>Strongyloidoidea</taxon>
        <taxon>Steinernematidae</taxon>
        <taxon>Steinernema</taxon>
    </lineage>
</organism>
<keyword evidence="2" id="KW-1185">Reference proteome</keyword>
<dbReference type="Proteomes" id="UP000298663">
    <property type="component" value="Unassembled WGS sequence"/>
</dbReference>
<gene>
    <name evidence="1" type="ORF">L596_015695</name>
</gene>
<name>A0A4U5NGL6_STECR</name>
<evidence type="ECO:0000313" key="2">
    <source>
        <dbReference type="Proteomes" id="UP000298663"/>
    </source>
</evidence>
<proteinExistence type="predicted"/>
<dbReference type="EMBL" id="AZBU02000004">
    <property type="protein sequence ID" value="TKR81896.1"/>
    <property type="molecule type" value="Genomic_DNA"/>
</dbReference>
<accession>A0A4U5NGL6</accession>
<reference evidence="1 2" key="2">
    <citation type="journal article" date="2019" name="G3 (Bethesda)">
        <title>Hybrid Assembly of the Genome of the Entomopathogenic Nematode Steinernema carpocapsae Identifies the X-Chromosome.</title>
        <authorList>
            <person name="Serra L."/>
            <person name="Macchietto M."/>
            <person name="Macias-Munoz A."/>
            <person name="McGill C.J."/>
            <person name="Rodriguez I.M."/>
            <person name="Rodriguez B."/>
            <person name="Murad R."/>
            <person name="Mortazavi A."/>
        </authorList>
    </citation>
    <scope>NUCLEOTIDE SEQUENCE [LARGE SCALE GENOMIC DNA]</scope>
    <source>
        <strain evidence="1 2">ALL</strain>
    </source>
</reference>
<evidence type="ECO:0000313" key="1">
    <source>
        <dbReference type="EMBL" id="TKR81896.1"/>
    </source>
</evidence>
<sequence length="102" mass="11833">MYTKPSLRLAPVTTKPVLACTYRLHKPATSHVQSKHSFSVLLSLFCVNKQYLLFQSPSEHSFSSKLYNYRSEPLIFGFSVETRFLSQSWTGFRSAKPFYCFH</sequence>
<protein>
    <submittedName>
        <fullName evidence="1">Uncharacterized protein</fullName>
    </submittedName>
</protein>
<comment type="caution">
    <text evidence="1">The sequence shown here is derived from an EMBL/GenBank/DDBJ whole genome shotgun (WGS) entry which is preliminary data.</text>
</comment>